<dbReference type="Pfam" id="PF01397">
    <property type="entry name" value="Terpene_synth"/>
    <property type="match status" value="1"/>
</dbReference>
<dbReference type="EMBL" id="KQ483632">
    <property type="protein sequence ID" value="KYP44299.1"/>
    <property type="molecule type" value="Genomic_DNA"/>
</dbReference>
<dbReference type="PANTHER" id="PTHR31225">
    <property type="entry name" value="OS04G0344100 PROTEIN-RELATED"/>
    <property type="match status" value="1"/>
</dbReference>
<dbReference type="SFLD" id="SFLDG01019">
    <property type="entry name" value="Terpene_Cyclase_Like_1_C_Termi"/>
    <property type="match status" value="1"/>
</dbReference>
<keyword evidence="8" id="KW-1185">Reference proteome</keyword>
<dbReference type="InterPro" id="IPR044814">
    <property type="entry name" value="Terpene_cyclase_plant_C1"/>
</dbReference>
<accession>A0A151RP53</accession>
<dbReference type="InterPro" id="IPR008949">
    <property type="entry name" value="Isoprenoid_synthase_dom_sf"/>
</dbReference>
<dbReference type="InterPro" id="IPR005630">
    <property type="entry name" value="Terpene_synthase_metal-bd"/>
</dbReference>
<proteinExistence type="predicted"/>
<dbReference type="FunFam" id="1.10.600.10:FF:000007">
    <property type="entry name" value="Isoprene synthase, chloroplastic"/>
    <property type="match status" value="1"/>
</dbReference>
<sequence length="433" mass="50380">MEPRSLLEFIDDVQVQRLGLSYKFEEDINRALHRIVSTENFKDQTHKSLHETALFFRILRQHGFHVSQDVFKSFQDEEGKFKADVSEDVQGLLSLYEASYLAFEEEKLAKLDFNTIQSLNQKELQEMSRWWRDIGLASKLNFVRDRLMESFFWAMGILPEPQFANCRKKLTEIAKLVTVLDDIYDVYGTLDELELFTDAVERWDVNTINTLPDYMILCFLALYNTVNAIAYDIFKDRGVKCLPYLKKAFCDMLKCFLKEAKWSINKVIPSFNEYLENAWISSSGGIFLIYSFFLTCQDQDITEQTLHSLTNYHELMRSLCTIFRLSNDLGTSTDEIERGETTNSVLCYLHETGVSEENAREYLRTLIDKAWKNINKYLVMDSTFPKSYVQVAINLARIAQCTYQYGDGFGRPDNKSKSRIESLLVHPVPVNEA</sequence>
<dbReference type="GO" id="GO:0010333">
    <property type="term" value="F:terpene synthase activity"/>
    <property type="evidence" value="ECO:0007669"/>
    <property type="project" value="InterPro"/>
</dbReference>
<dbReference type="InterPro" id="IPR036965">
    <property type="entry name" value="Terpene_synth_N_sf"/>
</dbReference>
<keyword evidence="2" id="KW-0479">Metal-binding</keyword>
<evidence type="ECO:0000256" key="4">
    <source>
        <dbReference type="ARBA" id="ARBA00023239"/>
    </source>
</evidence>
<dbReference type="Gramene" id="C.cajan_33743.t">
    <property type="protein sequence ID" value="C.cajan_33743.t"/>
    <property type="gene ID" value="C.cajan_33743"/>
</dbReference>
<dbReference type="SUPFAM" id="SSF48239">
    <property type="entry name" value="Terpenoid cyclases/Protein prenyltransferases"/>
    <property type="match status" value="1"/>
</dbReference>
<dbReference type="OMA" id="ICNDVEG"/>
<gene>
    <name evidence="7" type="ORF">KK1_034212</name>
</gene>
<dbReference type="SUPFAM" id="SSF48576">
    <property type="entry name" value="Terpenoid synthases"/>
    <property type="match status" value="1"/>
</dbReference>
<name>A0A151RP53_CAJCA</name>
<dbReference type="Gene3D" id="1.50.10.130">
    <property type="entry name" value="Terpene synthase, N-terminal domain"/>
    <property type="match status" value="1"/>
</dbReference>
<evidence type="ECO:0000313" key="8">
    <source>
        <dbReference type="Proteomes" id="UP000075243"/>
    </source>
</evidence>
<dbReference type="SFLD" id="SFLDS00005">
    <property type="entry name" value="Isoprenoid_Synthase_Type_I"/>
    <property type="match status" value="1"/>
</dbReference>
<feature type="domain" description="Terpene synthase metal-binding" evidence="6">
    <location>
        <begin position="133"/>
        <end position="372"/>
    </location>
</feature>
<comment type="cofactor">
    <cofactor evidence="1">
        <name>Mg(2+)</name>
        <dbReference type="ChEBI" id="CHEBI:18420"/>
    </cofactor>
</comment>
<organism evidence="7 8">
    <name type="scientific">Cajanus cajan</name>
    <name type="common">Pigeon pea</name>
    <name type="synonym">Cajanus indicus</name>
    <dbReference type="NCBI Taxonomy" id="3821"/>
    <lineage>
        <taxon>Eukaryota</taxon>
        <taxon>Viridiplantae</taxon>
        <taxon>Streptophyta</taxon>
        <taxon>Embryophyta</taxon>
        <taxon>Tracheophyta</taxon>
        <taxon>Spermatophyta</taxon>
        <taxon>Magnoliopsida</taxon>
        <taxon>eudicotyledons</taxon>
        <taxon>Gunneridae</taxon>
        <taxon>Pentapetalae</taxon>
        <taxon>rosids</taxon>
        <taxon>fabids</taxon>
        <taxon>Fabales</taxon>
        <taxon>Fabaceae</taxon>
        <taxon>Papilionoideae</taxon>
        <taxon>50 kb inversion clade</taxon>
        <taxon>NPAAA clade</taxon>
        <taxon>indigoferoid/millettioid clade</taxon>
        <taxon>Phaseoleae</taxon>
        <taxon>Cajanus</taxon>
    </lineage>
</organism>
<dbReference type="InterPro" id="IPR008930">
    <property type="entry name" value="Terpenoid_cyclase/PrenylTrfase"/>
</dbReference>
<dbReference type="InterPro" id="IPR034741">
    <property type="entry name" value="Terpene_cyclase-like_1_C"/>
</dbReference>
<dbReference type="AlphaFoldDB" id="A0A151RP53"/>
<dbReference type="GO" id="GO:0016102">
    <property type="term" value="P:diterpenoid biosynthetic process"/>
    <property type="evidence" value="ECO:0007669"/>
    <property type="project" value="InterPro"/>
</dbReference>
<dbReference type="PANTHER" id="PTHR31225:SF98">
    <property type="entry name" value="TERPENE SYNTHASE 9-RELATED"/>
    <property type="match status" value="1"/>
</dbReference>
<reference evidence="7" key="1">
    <citation type="journal article" date="2012" name="Nat. Biotechnol.">
        <title>Draft genome sequence of pigeonpea (Cajanus cajan), an orphan legume crop of resource-poor farmers.</title>
        <authorList>
            <person name="Varshney R.K."/>
            <person name="Chen W."/>
            <person name="Li Y."/>
            <person name="Bharti A.K."/>
            <person name="Saxena R.K."/>
            <person name="Schlueter J.A."/>
            <person name="Donoghue M.T."/>
            <person name="Azam S."/>
            <person name="Fan G."/>
            <person name="Whaley A.M."/>
            <person name="Farmer A.D."/>
            <person name="Sheridan J."/>
            <person name="Iwata A."/>
            <person name="Tuteja R."/>
            <person name="Penmetsa R.V."/>
            <person name="Wu W."/>
            <person name="Upadhyaya H.D."/>
            <person name="Yang S.P."/>
            <person name="Shah T."/>
            <person name="Saxena K.B."/>
            <person name="Michael T."/>
            <person name="McCombie W.R."/>
            <person name="Yang B."/>
            <person name="Zhang G."/>
            <person name="Yang H."/>
            <person name="Wang J."/>
            <person name="Spillane C."/>
            <person name="Cook D.R."/>
            <person name="May G.D."/>
            <person name="Xu X."/>
            <person name="Jackson S.A."/>
        </authorList>
    </citation>
    <scope>NUCLEOTIDE SEQUENCE [LARGE SCALE GENOMIC DNA]</scope>
</reference>
<evidence type="ECO:0008006" key="9">
    <source>
        <dbReference type="Google" id="ProtNLM"/>
    </source>
</evidence>
<keyword evidence="4" id="KW-0456">Lyase</keyword>
<dbReference type="STRING" id="3821.A0A151RP53"/>
<evidence type="ECO:0000313" key="7">
    <source>
        <dbReference type="EMBL" id="KYP44299.1"/>
    </source>
</evidence>
<evidence type="ECO:0000256" key="3">
    <source>
        <dbReference type="ARBA" id="ARBA00022842"/>
    </source>
</evidence>
<dbReference type="Gene3D" id="1.10.600.10">
    <property type="entry name" value="Farnesyl Diphosphate Synthase"/>
    <property type="match status" value="1"/>
</dbReference>
<evidence type="ECO:0000259" key="5">
    <source>
        <dbReference type="Pfam" id="PF01397"/>
    </source>
</evidence>
<protein>
    <recommendedName>
        <fullName evidence="9">Isoprene synthase, chloroplastic</fullName>
    </recommendedName>
</protein>
<dbReference type="Pfam" id="PF03936">
    <property type="entry name" value="Terpene_synth_C"/>
    <property type="match status" value="1"/>
</dbReference>
<dbReference type="Proteomes" id="UP000075243">
    <property type="component" value="Unassembled WGS sequence"/>
</dbReference>
<dbReference type="InterPro" id="IPR050148">
    <property type="entry name" value="Terpene_synthase-like"/>
</dbReference>
<evidence type="ECO:0000259" key="6">
    <source>
        <dbReference type="Pfam" id="PF03936"/>
    </source>
</evidence>
<dbReference type="CDD" id="cd00684">
    <property type="entry name" value="Terpene_cyclase_plant_C1"/>
    <property type="match status" value="1"/>
</dbReference>
<keyword evidence="3" id="KW-0460">Magnesium</keyword>
<dbReference type="GO" id="GO:0000287">
    <property type="term" value="F:magnesium ion binding"/>
    <property type="evidence" value="ECO:0007669"/>
    <property type="project" value="InterPro"/>
</dbReference>
<dbReference type="InterPro" id="IPR001906">
    <property type="entry name" value="Terpene_synth_N"/>
</dbReference>
<evidence type="ECO:0000256" key="1">
    <source>
        <dbReference type="ARBA" id="ARBA00001946"/>
    </source>
</evidence>
<evidence type="ECO:0000256" key="2">
    <source>
        <dbReference type="ARBA" id="ARBA00022723"/>
    </source>
</evidence>
<feature type="domain" description="Terpene synthase N-terminal" evidence="5">
    <location>
        <begin position="6"/>
        <end position="110"/>
    </location>
</feature>